<evidence type="ECO:0000256" key="1">
    <source>
        <dbReference type="ARBA" id="ARBA00010165"/>
    </source>
</evidence>
<evidence type="ECO:0000256" key="5">
    <source>
        <dbReference type="ARBA" id="ARBA00022741"/>
    </source>
</evidence>
<name>A0ABR2YJR9_9CHLO</name>
<comment type="caution">
    <text evidence="16">The sequence shown here is derived from an EMBL/GenBank/DDBJ whole genome shotgun (WGS) entry which is preliminary data.</text>
</comment>
<dbReference type="InterPro" id="IPR000649">
    <property type="entry name" value="IF-2B-related"/>
</dbReference>
<dbReference type="HAMAP" id="MF_01678">
    <property type="entry name" value="Salvage_MtnA"/>
    <property type="match status" value="1"/>
</dbReference>
<evidence type="ECO:0000313" key="16">
    <source>
        <dbReference type="EMBL" id="KAK9906715.1"/>
    </source>
</evidence>
<comment type="subunit">
    <text evidence="3">Homodimer.</text>
</comment>
<dbReference type="NCBIfam" id="TIGR00512">
    <property type="entry name" value="salvage_mtnA"/>
    <property type="match status" value="1"/>
</dbReference>
<dbReference type="PROSITE" id="PS51017">
    <property type="entry name" value="CCT"/>
    <property type="match status" value="1"/>
</dbReference>
<dbReference type="InterPro" id="IPR027363">
    <property type="entry name" value="M1Pi_N"/>
</dbReference>
<dbReference type="Gene3D" id="3.40.50.10470">
    <property type="entry name" value="Translation initiation factor eif-2b, domain 2"/>
    <property type="match status" value="1"/>
</dbReference>
<feature type="region of interest" description="Disordered" evidence="13">
    <location>
        <begin position="1766"/>
        <end position="1897"/>
    </location>
</feature>
<dbReference type="EC" id="5.3.1.23" evidence="11"/>
<accession>A0ABR2YJR9</accession>
<dbReference type="Gene3D" id="3.30.200.20">
    <property type="entry name" value="Phosphorylase Kinase, domain 1"/>
    <property type="match status" value="1"/>
</dbReference>
<dbReference type="Pfam" id="PF01636">
    <property type="entry name" value="APH"/>
    <property type="match status" value="1"/>
</dbReference>
<dbReference type="InterPro" id="IPR042529">
    <property type="entry name" value="IF_2B-like_C"/>
</dbReference>
<keyword evidence="8" id="KW-0090">Biological rhythms</keyword>
<evidence type="ECO:0000256" key="2">
    <source>
        <dbReference type="ARBA" id="ARBA00010330"/>
    </source>
</evidence>
<evidence type="ECO:0000259" key="14">
    <source>
        <dbReference type="PROSITE" id="PS50110"/>
    </source>
</evidence>
<comment type="similarity">
    <text evidence="2">Belongs to the ARR-like family.</text>
</comment>
<feature type="region of interest" description="Disordered" evidence="13">
    <location>
        <begin position="1602"/>
        <end position="1667"/>
    </location>
</feature>
<dbReference type="InterPro" id="IPR011009">
    <property type="entry name" value="Kinase-like_dom_sf"/>
</dbReference>
<dbReference type="SUPFAM" id="SSF56112">
    <property type="entry name" value="Protein kinase-like (PK-like)"/>
    <property type="match status" value="1"/>
</dbReference>
<keyword evidence="11" id="KW-0028">Amino-acid biosynthesis</keyword>
<feature type="compositionally biased region" description="Basic and acidic residues" evidence="13">
    <location>
        <begin position="1012"/>
        <end position="1021"/>
    </location>
</feature>
<dbReference type="Gene3D" id="3.90.1200.10">
    <property type="match status" value="1"/>
</dbReference>
<feature type="domain" description="Response regulatory" evidence="14">
    <location>
        <begin position="835"/>
        <end position="958"/>
    </location>
</feature>
<evidence type="ECO:0000256" key="7">
    <source>
        <dbReference type="ARBA" id="ARBA00022840"/>
    </source>
</evidence>
<feature type="site" description="Transition state stabilizer" evidence="11">
    <location>
        <position position="179"/>
    </location>
</feature>
<dbReference type="InterPro" id="IPR005251">
    <property type="entry name" value="IF-M1Pi"/>
</dbReference>
<dbReference type="Pfam" id="PF01008">
    <property type="entry name" value="IF-2B"/>
    <property type="match status" value="1"/>
</dbReference>
<keyword evidence="7" id="KW-0067">ATP-binding</keyword>
<feature type="compositionally biased region" description="Gly residues" evidence="13">
    <location>
        <begin position="1205"/>
        <end position="1220"/>
    </location>
</feature>
<dbReference type="NCBIfam" id="TIGR00524">
    <property type="entry name" value="eIF-2B_rel"/>
    <property type="match status" value="1"/>
</dbReference>
<keyword evidence="10 11" id="KW-0539">Nucleus</keyword>
<evidence type="ECO:0000256" key="8">
    <source>
        <dbReference type="ARBA" id="ARBA00023108"/>
    </source>
</evidence>
<feature type="compositionally biased region" description="Low complexity" evidence="13">
    <location>
        <begin position="1485"/>
        <end position="1498"/>
    </location>
</feature>
<dbReference type="PROSITE" id="PS50110">
    <property type="entry name" value="RESPONSE_REGULATORY"/>
    <property type="match status" value="1"/>
</dbReference>
<dbReference type="Gene3D" id="1.20.120.420">
    <property type="entry name" value="translation initiation factor eif-2b, domain 1"/>
    <property type="match status" value="1"/>
</dbReference>
<comment type="similarity">
    <text evidence="1">Belongs to the methylthioribose kinase family.</text>
</comment>
<keyword evidence="9 11" id="KW-0413">Isomerase</keyword>
<dbReference type="EMBL" id="JALJOT010000010">
    <property type="protein sequence ID" value="KAK9906715.1"/>
    <property type="molecule type" value="Genomic_DNA"/>
</dbReference>
<feature type="compositionally biased region" description="Low complexity" evidence="13">
    <location>
        <begin position="1429"/>
        <end position="1439"/>
    </location>
</feature>
<dbReference type="SUPFAM" id="SSF100950">
    <property type="entry name" value="NagB/RpiA/CoA transferase-like"/>
    <property type="match status" value="1"/>
</dbReference>
<evidence type="ECO:0000256" key="13">
    <source>
        <dbReference type="SAM" id="MobiDB-lite"/>
    </source>
</evidence>
<feature type="compositionally biased region" description="Low complexity" evidence="13">
    <location>
        <begin position="1616"/>
        <end position="1635"/>
    </location>
</feature>
<keyword evidence="6" id="KW-0418">Kinase</keyword>
<keyword evidence="4" id="KW-0808">Transferase</keyword>
<feature type="region of interest" description="Disordered" evidence="13">
    <location>
        <begin position="1479"/>
        <end position="1498"/>
    </location>
</feature>
<evidence type="ECO:0000256" key="4">
    <source>
        <dbReference type="ARBA" id="ARBA00022679"/>
    </source>
</evidence>
<keyword evidence="5" id="KW-0547">Nucleotide-binding</keyword>
<keyword evidence="11" id="KW-0486">Methionine biosynthesis</keyword>
<feature type="domain" description="CCT" evidence="15">
    <location>
        <begin position="1678"/>
        <end position="1720"/>
    </location>
</feature>
<feature type="compositionally biased region" description="Low complexity" evidence="13">
    <location>
        <begin position="1862"/>
        <end position="1876"/>
    </location>
</feature>
<dbReference type="PANTHER" id="PTHR34273">
    <property type="entry name" value="METHYLTHIORIBOSE KINASE"/>
    <property type="match status" value="1"/>
</dbReference>
<comment type="catalytic activity">
    <reaction evidence="11">
        <text>5-(methylsulfanyl)-alpha-D-ribose 1-phosphate = 5-(methylsulfanyl)-D-ribulose 1-phosphate</text>
        <dbReference type="Rhea" id="RHEA:19989"/>
        <dbReference type="ChEBI" id="CHEBI:58533"/>
        <dbReference type="ChEBI" id="CHEBI:58548"/>
        <dbReference type="EC" id="5.3.1.23"/>
    </reaction>
</comment>
<feature type="compositionally biased region" description="Polar residues" evidence="13">
    <location>
        <begin position="1319"/>
        <end position="1336"/>
    </location>
</feature>
<dbReference type="NCBIfam" id="NF004326">
    <property type="entry name" value="PRK05720.1"/>
    <property type="match status" value="1"/>
</dbReference>
<dbReference type="InterPro" id="IPR010402">
    <property type="entry name" value="CCT_domain"/>
</dbReference>
<feature type="compositionally biased region" description="Polar residues" evidence="13">
    <location>
        <begin position="1821"/>
        <end position="1837"/>
    </location>
</feature>
<feature type="active site" description="Proton donor" evidence="11">
    <location>
        <position position="259"/>
    </location>
</feature>
<dbReference type="InterPro" id="IPR011559">
    <property type="entry name" value="Initiation_fac_2B_a/b/d"/>
</dbReference>
<comment type="similarity">
    <text evidence="11">Belongs to the eIF-2B alpha/beta/delta subunits family. MtnA subfamily.</text>
</comment>
<dbReference type="Pfam" id="PF00072">
    <property type="entry name" value="Response_reg"/>
    <property type="match status" value="1"/>
</dbReference>
<dbReference type="Pfam" id="PF06203">
    <property type="entry name" value="CCT"/>
    <property type="match status" value="1"/>
</dbReference>
<organism evidence="16 17">
    <name type="scientific">Coccomyxa subellipsoidea</name>
    <dbReference type="NCBI Taxonomy" id="248742"/>
    <lineage>
        <taxon>Eukaryota</taxon>
        <taxon>Viridiplantae</taxon>
        <taxon>Chlorophyta</taxon>
        <taxon>core chlorophytes</taxon>
        <taxon>Trebouxiophyceae</taxon>
        <taxon>Trebouxiophyceae incertae sedis</taxon>
        <taxon>Coccomyxaceae</taxon>
        <taxon>Coccomyxa</taxon>
    </lineage>
</organism>
<evidence type="ECO:0000256" key="10">
    <source>
        <dbReference type="ARBA" id="ARBA00023242"/>
    </source>
</evidence>
<evidence type="ECO:0000313" key="17">
    <source>
        <dbReference type="Proteomes" id="UP001491310"/>
    </source>
</evidence>
<dbReference type="InterPro" id="IPR037171">
    <property type="entry name" value="NagB/RpiA_transferase-like"/>
</dbReference>
<feature type="region of interest" description="Disordered" evidence="13">
    <location>
        <begin position="985"/>
        <end position="1122"/>
    </location>
</feature>
<keyword evidence="11" id="KW-0963">Cytoplasm</keyword>
<dbReference type="SMART" id="SM00448">
    <property type="entry name" value="REC"/>
    <property type="match status" value="1"/>
</dbReference>
<dbReference type="NCBIfam" id="TIGR01767">
    <property type="entry name" value="MTRK"/>
    <property type="match status" value="1"/>
</dbReference>
<evidence type="ECO:0000256" key="11">
    <source>
        <dbReference type="HAMAP-Rule" id="MF_03119"/>
    </source>
</evidence>
<feature type="region of interest" description="Disordered" evidence="13">
    <location>
        <begin position="1242"/>
        <end position="1261"/>
    </location>
</feature>
<keyword evidence="17" id="KW-1185">Reference proteome</keyword>
<dbReference type="Gene3D" id="3.40.50.2300">
    <property type="match status" value="1"/>
</dbReference>
<feature type="compositionally biased region" description="Polar residues" evidence="13">
    <location>
        <begin position="1193"/>
        <end position="1204"/>
    </location>
</feature>
<dbReference type="SUPFAM" id="SSF52172">
    <property type="entry name" value="CheY-like"/>
    <property type="match status" value="1"/>
</dbReference>
<feature type="region of interest" description="Disordered" evidence="13">
    <location>
        <begin position="1173"/>
        <end position="1235"/>
    </location>
</feature>
<comment type="pathway">
    <text evidence="11">Amino-acid biosynthesis; L-methionine biosynthesis via salvage pathway; L-methionine from S-methyl-5-thio-alpha-D-ribose 1-phosphate: step 1/6.</text>
</comment>
<evidence type="ECO:0000259" key="15">
    <source>
        <dbReference type="PROSITE" id="PS51017"/>
    </source>
</evidence>
<evidence type="ECO:0000256" key="6">
    <source>
        <dbReference type="ARBA" id="ARBA00022777"/>
    </source>
</evidence>
<dbReference type="InterPro" id="IPR009212">
    <property type="entry name" value="Methylthioribose_kinase"/>
</dbReference>
<protein>
    <recommendedName>
        <fullName evidence="11">Methylthioribose-1-phosphate isomerase</fullName>
        <shortName evidence="11">M1Pi</shortName>
        <shortName evidence="11">MTR-1-P isomerase</shortName>
        <ecNumber evidence="11">5.3.1.23</ecNumber>
    </recommendedName>
    <alternativeName>
        <fullName evidence="11">S-methyl-5-thioribose-1-phosphate isomerase</fullName>
    </alternativeName>
    <alternativeName>
        <fullName evidence="11">Translation initiation factor eIF-2B subunit alpha/beta/delta-like protein</fullName>
    </alternativeName>
</protein>
<comment type="subcellular location">
    <subcellularLocation>
        <location evidence="11">Cytoplasm</location>
    </subcellularLocation>
    <subcellularLocation>
        <location evidence="11">Nucleus</location>
    </subcellularLocation>
</comment>
<evidence type="ECO:0000256" key="12">
    <source>
        <dbReference type="PROSITE-ProRule" id="PRU00169"/>
    </source>
</evidence>
<dbReference type="PANTHER" id="PTHR34273:SF2">
    <property type="entry name" value="METHYLTHIORIBOSE KINASE"/>
    <property type="match status" value="1"/>
</dbReference>
<feature type="compositionally biased region" description="Polar residues" evidence="13">
    <location>
        <begin position="1844"/>
        <end position="1859"/>
    </location>
</feature>
<evidence type="ECO:0000256" key="3">
    <source>
        <dbReference type="ARBA" id="ARBA00011738"/>
    </source>
</evidence>
<comment type="function">
    <text evidence="11">Catalyzes the interconversion of methylthioribose-1-phosphate (MTR-1-P) into methylthioribulose-1-phosphate (MTRu-1-P).</text>
</comment>
<feature type="compositionally biased region" description="Acidic residues" evidence="13">
    <location>
        <begin position="1766"/>
        <end position="1784"/>
    </location>
</feature>
<feature type="region of interest" description="Disordered" evidence="13">
    <location>
        <begin position="1318"/>
        <end position="1359"/>
    </location>
</feature>
<sequence length="1897" mass="200139">MGALEAICWQLGPPASLKLLDQRLLPLESVYLDIDGPKAAFTAIKDMAVRGAPAIAIAAALALAVELVNQGGGTQFESAQAAYDNITKQLQYLVTSRPTAVNLHIAANRLTAIAKKEASEEGGSGVSVTIAAISAADAMLKDDITANKRMGKLGAEGILAEMASRGGGSEAGVRMLTHCNTGSLATAAYGTALGVVRALHAAGRLQHAFCTETRPYNQGSRLTAYELVHDGLPATLIADSAAAALMAQRKVDVIVVGADRIAANGDTANKIGTFSLAVNAAHHGIPFYIAAPTTTVDPSLPDGTLIPIEERSSTELTHHQGQRVAAPGINVWNPAFDVTPASLITGIITEQGIIQRQDGAINVNGFLREHGLLEAEKPQENGAVSSVPTSKIPGFMALNLETVKDYVAERPDLGERVGPSGSKDSWTVREVGDGNINFVYIVEGPSGALVVKQGLPYIRIAHDWPLTQERARFEAEALREEARHCPEHVPELYHFDAALCLLVMQYLPPPHLVLRPALTAGHSYPRLARHIAHFMAATLFRTSLFALDSKAWRELVARFENVDICRLTEQVIFTDPYYSAPVNRHTSPQLDDLAQAFQSDVAAKAAVTALKAKFVQQRQALLHGDLHTGSLMVTEDTTYVIDPEFAFAGPIAFDVGKMVANLLIAFFAGAGLQTADAPRTAQRRWLLQATVEMWTSFQTEFQEMWSSSLKDRQPGDLCPTALFADDASAGPDALQAVQEAFFAGLLPDVLGFAGAVIIRRILGIAHVVDYESITDADARAAVERRSLLFARELLVEPSAFSSMDAVVEAAAACDPSYLNGAGAAAVDILSPQSLRVLVVDSKASARQEVVALLRKCTYQVMEVKSTAEALQLLKDQQARDGAPGVDLILKEHDPPVANACRLLRRTLEDDVLRTVPVVVMSSQEDRDVMVACLQLGAADYMIRPLRHNELRNLWARVYWWRRAFYLQQQATHSLGSKEHSLPGLKLRYYPSPSQSSDESEEIKRCQQTLKPVNREEMERSGEGSAPNGSGNGGANGSGNCSKDGNGHSRIHPGSGGTGNGNSATKQCEGSNQPNGESGNNGNNESATKAGNLHTGNGNSGNDASTSRQEVAALQGTAQGGKRYRAVEEAAAQLTAAEDAEAGLELQHALKQRPADGSRPVKLYRGGHLRAEAANDNGTGIVGSTTGLLPGMPGSSSRQDSKPNGTNGGDGSSGQDTGNGNGAMTDKGNGGSTSLRMEAPGTEAVQIGGPQQSTRLHSDTGGFRAYVSPAHKRKASEIATAVEVPLSRAGCQALARNSVAAPRPADGTEAGSLARAGCAASNTVGPQTTGSVPTSASEDTRMLGSTGKGASLPLRLGSDSGSLEQVKWPQLNESAQMQQRMQAAGQMQNSAAASQMQGFRGPGSFNYCGMPPPNFPMPGPFWPQMPNHMGQVSGQPSGQRSGQGGFQEGNPNFDAFFGSFGAQQMAAAMAAAAGAANTGNREREAAAAAAQQQQQQQHHHFAMMLQQQQAQQQQMFLQQYGMANSVMQQMAAGGSWQQNNRGQPGSPSAAAQFAAAFPFGNPGGNTSARSVQSYPAHPMASRVGPMQQYAAARAAAAAAGNGSVRQGSMHSAPVAPTGAAGNAGATHHGAGINNGATSRAPPGLQQNGADEEPQVGVRGEPGADVLTTGTANLTGRERRMQALYKYKQKRKNLNFTKKIRYESRKQLAQARPRVKGQFVRMASGAVEADAAEAAAEADAADMLGDMPNLAAAADAALAAVKVAAEEEGMDFQEEDDSMDNEEDGKDDGAPKWQAGTAQPLEEDDDDVVNSPQDVFNRVAGPASNSHGHSGSRLQQSHSIAVHPHSNVNRTTSPVVVSNTHGKAAANGNGSSDSGSNSPDIKTEARNRGQIMEAHFERA</sequence>
<feature type="compositionally biased region" description="Polar residues" evidence="13">
    <location>
        <begin position="1175"/>
        <end position="1186"/>
    </location>
</feature>
<reference evidence="16 17" key="1">
    <citation type="journal article" date="2024" name="Nat. Commun.">
        <title>Phylogenomics reveals the evolutionary origins of lichenization in chlorophyte algae.</title>
        <authorList>
            <person name="Puginier C."/>
            <person name="Libourel C."/>
            <person name="Otte J."/>
            <person name="Skaloud P."/>
            <person name="Haon M."/>
            <person name="Grisel S."/>
            <person name="Petersen M."/>
            <person name="Berrin J.G."/>
            <person name="Delaux P.M."/>
            <person name="Dal Grande F."/>
            <person name="Keller J."/>
        </authorList>
    </citation>
    <scope>NUCLEOTIDE SEQUENCE [LARGE SCALE GENOMIC DNA]</scope>
    <source>
        <strain evidence="16 17">SAG 216-7</strain>
    </source>
</reference>
<gene>
    <name evidence="16" type="ORF">WJX75_006670</name>
</gene>
<dbReference type="InterPro" id="IPR002575">
    <property type="entry name" value="Aminoglycoside_PTrfase"/>
</dbReference>
<dbReference type="InterPro" id="IPR001789">
    <property type="entry name" value="Sig_transdc_resp-reg_receiver"/>
</dbReference>
<feature type="compositionally biased region" description="Polar residues" evidence="13">
    <location>
        <begin position="1093"/>
        <end position="1108"/>
    </location>
</feature>
<proteinExistence type="inferred from homology"/>
<dbReference type="InterPro" id="IPR011006">
    <property type="entry name" value="CheY-like_superfamily"/>
</dbReference>
<comment type="caution">
    <text evidence="12">Lacks conserved residue(s) required for the propagation of feature annotation.</text>
</comment>
<feature type="compositionally biased region" description="Low complexity" evidence="13">
    <location>
        <begin position="1060"/>
        <end position="1085"/>
    </location>
</feature>
<evidence type="ECO:0000256" key="9">
    <source>
        <dbReference type="ARBA" id="ARBA00023235"/>
    </source>
</evidence>
<dbReference type="Proteomes" id="UP001491310">
    <property type="component" value="Unassembled WGS sequence"/>
</dbReference>
<feature type="region of interest" description="Disordered" evidence="13">
    <location>
        <begin position="1427"/>
        <end position="1454"/>
    </location>
</feature>